<accession>A0A9K3PBX4</accession>
<protein>
    <submittedName>
        <fullName evidence="2">Sin-like protein conserved region-domain containing protein</fullName>
    </submittedName>
</protein>
<organism evidence="2 3">
    <name type="scientific">Nitzschia inconspicua</name>
    <dbReference type="NCBI Taxonomy" id="303405"/>
    <lineage>
        <taxon>Eukaryota</taxon>
        <taxon>Sar</taxon>
        <taxon>Stramenopiles</taxon>
        <taxon>Ochrophyta</taxon>
        <taxon>Bacillariophyta</taxon>
        <taxon>Bacillariophyceae</taxon>
        <taxon>Bacillariophycidae</taxon>
        <taxon>Bacillariales</taxon>
        <taxon>Bacillariaceae</taxon>
        <taxon>Nitzschia</taxon>
    </lineage>
</organism>
<feature type="region of interest" description="Disordered" evidence="1">
    <location>
        <begin position="107"/>
        <end position="132"/>
    </location>
</feature>
<sequence length="577" mass="64598">MSSTESDMEQAVADVVSSVPMPIPTPTLSSSPAPSSSKMDIDDDDDDDDDIKLPAKTTSHQTIGHHHYDDDDDDEEEDDDEIVQEIPVFLSQSLSHTLRLIQYPLQRRQPSSSTATTTTTTTTGPIQPPEPSEVRVRSRHYMMEVDYHTPNNIQYEGNFAMTRRTYSSHTVPISTHLAVGKLIKNNDNETPSSLHLMPLSGILQLRPNFTHIDQEIAREEADEAILEDEYNGNSTDRKPLGYQKKESERAALARKSSYAFKRASEDSEVWQVLQIYDATSQPAQDIVQQVTDTRYGSINRVQPAEFHKRKAASFSSSAAAASLSTPPPSSLNERYVNSLNYLPPPPNTSPADQHKSSYHPPYAQHPNGHLKRDPDDQIGGNDGDDESKISFLVSKMVRLMQLGSPMPFSVLRSQFSPTLSDGTLLQALGSCAVMVRGNFCLSSRLMGMPPHMAQARTFLLFLFQSMGVVHRKRLEHVFVLANNDNPTDPRNGRTNNHNTTTTTTTSDVPPTAVTPAMLEYLLHQVGRKEHRSGGWVLKVDDDVTFGEQHPQTLLVHVQHWATLMEHHFAPWLQRYRE</sequence>
<feature type="compositionally biased region" description="Polar residues" evidence="1">
    <location>
        <begin position="331"/>
        <end position="340"/>
    </location>
</feature>
<feature type="compositionally biased region" description="Low complexity" evidence="1">
    <location>
        <begin position="111"/>
        <end position="123"/>
    </location>
</feature>
<feature type="compositionally biased region" description="Acidic residues" evidence="1">
    <location>
        <begin position="41"/>
        <end position="50"/>
    </location>
</feature>
<dbReference type="GO" id="GO:0042797">
    <property type="term" value="P:tRNA transcription by RNA polymerase III"/>
    <property type="evidence" value="ECO:0007669"/>
    <property type="project" value="TreeGrafter"/>
</dbReference>
<feature type="region of interest" description="Disordered" evidence="1">
    <location>
        <begin position="1"/>
        <end position="80"/>
    </location>
</feature>
<evidence type="ECO:0000313" key="3">
    <source>
        <dbReference type="Proteomes" id="UP000693970"/>
    </source>
</evidence>
<reference evidence="2" key="1">
    <citation type="journal article" date="2021" name="Sci. Rep.">
        <title>Diploid genomic architecture of Nitzschia inconspicua, an elite biomass production diatom.</title>
        <authorList>
            <person name="Oliver A."/>
            <person name="Podell S."/>
            <person name="Pinowska A."/>
            <person name="Traller J.C."/>
            <person name="Smith S.R."/>
            <person name="McClure R."/>
            <person name="Beliaev A."/>
            <person name="Bohutskyi P."/>
            <person name="Hill E.A."/>
            <person name="Rabines A."/>
            <person name="Zheng H."/>
            <person name="Allen L.Z."/>
            <person name="Kuo A."/>
            <person name="Grigoriev I.V."/>
            <person name="Allen A.E."/>
            <person name="Hazlebeck D."/>
            <person name="Allen E.E."/>
        </authorList>
    </citation>
    <scope>NUCLEOTIDE SEQUENCE</scope>
    <source>
        <strain evidence="2">Hildebrandi</strain>
    </source>
</reference>
<dbReference type="Pfam" id="PF04801">
    <property type="entry name" value="RPC5"/>
    <property type="match status" value="1"/>
</dbReference>
<dbReference type="PANTHER" id="PTHR12069">
    <property type="entry name" value="DNA-DIRECTED RNA POLYMERASES III 80 KDA POLYPEPTIDE RNA POLYMERASE III SUBUNIT 5"/>
    <property type="match status" value="1"/>
</dbReference>
<comment type="caution">
    <text evidence="2">The sequence shown here is derived from an EMBL/GenBank/DDBJ whole genome shotgun (WGS) entry which is preliminary data.</text>
</comment>
<feature type="compositionally biased region" description="Acidic residues" evidence="1">
    <location>
        <begin position="70"/>
        <end position="80"/>
    </location>
</feature>
<dbReference type="OrthoDB" id="340681at2759"/>
<feature type="region of interest" description="Disordered" evidence="1">
    <location>
        <begin position="318"/>
        <end position="385"/>
    </location>
</feature>
<keyword evidence="3" id="KW-1185">Reference proteome</keyword>
<evidence type="ECO:0000256" key="1">
    <source>
        <dbReference type="SAM" id="MobiDB-lite"/>
    </source>
</evidence>
<dbReference type="GO" id="GO:0005666">
    <property type="term" value="C:RNA polymerase III complex"/>
    <property type="evidence" value="ECO:0007669"/>
    <property type="project" value="TreeGrafter"/>
</dbReference>
<dbReference type="InterPro" id="IPR006886">
    <property type="entry name" value="RNA_pol_III_Rpc5"/>
</dbReference>
<dbReference type="EMBL" id="JAGRRH010000026">
    <property type="protein sequence ID" value="KAG7341305.1"/>
    <property type="molecule type" value="Genomic_DNA"/>
</dbReference>
<dbReference type="Proteomes" id="UP000693970">
    <property type="component" value="Unassembled WGS sequence"/>
</dbReference>
<reference evidence="2" key="2">
    <citation type="submission" date="2021-04" db="EMBL/GenBank/DDBJ databases">
        <authorList>
            <person name="Podell S."/>
        </authorList>
    </citation>
    <scope>NUCLEOTIDE SEQUENCE</scope>
    <source>
        <strain evidence="2">Hildebrandi</strain>
    </source>
</reference>
<dbReference type="PANTHER" id="PTHR12069:SF0">
    <property type="entry name" value="DNA-DIRECTED RNA POLYMERASE III SUBUNIT RPC5"/>
    <property type="match status" value="1"/>
</dbReference>
<feature type="compositionally biased region" description="Low complexity" evidence="1">
    <location>
        <begin position="494"/>
        <end position="505"/>
    </location>
</feature>
<dbReference type="AlphaFoldDB" id="A0A9K3PBX4"/>
<gene>
    <name evidence="2" type="ORF">IV203_023256</name>
</gene>
<proteinExistence type="predicted"/>
<name>A0A9K3PBX4_9STRA</name>
<feature type="compositionally biased region" description="Low complexity" evidence="1">
    <location>
        <begin position="26"/>
        <end position="37"/>
    </location>
</feature>
<evidence type="ECO:0000313" key="2">
    <source>
        <dbReference type="EMBL" id="KAG7341305.1"/>
    </source>
</evidence>
<feature type="region of interest" description="Disordered" evidence="1">
    <location>
        <begin position="485"/>
        <end position="510"/>
    </location>
</feature>